<reference evidence="5 6" key="1">
    <citation type="journal article" date="2015" name="J. Microbiol.">
        <title>Sphingosinicella ginsenosidimutans sp. nov., with ginsenoside converting activity.</title>
        <authorList>
            <person name="Kim J.K."/>
            <person name="Kang M.S."/>
            <person name="Park S.C."/>
            <person name="Kim K.M."/>
            <person name="Choi K."/>
            <person name="Yoon M.H."/>
            <person name="Im W.T."/>
        </authorList>
    </citation>
    <scope>NUCLEOTIDE SEQUENCE [LARGE SCALE GENOMIC DNA]</scope>
    <source>
        <strain evidence="5 6">BS-11</strain>
    </source>
</reference>
<gene>
    <name evidence="5" type="ORF">FRZ32_11850</name>
</gene>
<keyword evidence="2" id="KW-1133">Transmembrane helix</keyword>
<organism evidence="5 6">
    <name type="scientific">Allosphingosinicella ginsenosidimutans</name>
    <dbReference type="NCBI Taxonomy" id="1176539"/>
    <lineage>
        <taxon>Bacteria</taxon>
        <taxon>Pseudomonadati</taxon>
        <taxon>Pseudomonadota</taxon>
        <taxon>Alphaproteobacteria</taxon>
        <taxon>Sphingomonadales</taxon>
        <taxon>Sphingomonadaceae</taxon>
        <taxon>Allosphingosinicella</taxon>
    </lineage>
</organism>
<name>A0A5C6TV51_9SPHN</name>
<keyword evidence="6" id="KW-1185">Reference proteome</keyword>
<dbReference type="EMBL" id="VOQQ01000001">
    <property type="protein sequence ID" value="TXC64282.1"/>
    <property type="molecule type" value="Genomic_DNA"/>
</dbReference>
<protein>
    <recommendedName>
        <fullName evidence="4">TPM domain-containing protein</fullName>
    </recommendedName>
</protein>
<evidence type="ECO:0000313" key="6">
    <source>
        <dbReference type="Proteomes" id="UP000321249"/>
    </source>
</evidence>
<dbReference type="AlphaFoldDB" id="A0A5C6TV51"/>
<proteinExistence type="predicted"/>
<feature type="transmembrane region" description="Helical" evidence="2">
    <location>
        <begin position="184"/>
        <end position="206"/>
    </location>
</feature>
<feature type="chain" id="PRO_5023022118" description="TPM domain-containing protein" evidence="3">
    <location>
        <begin position="22"/>
        <end position="336"/>
    </location>
</feature>
<dbReference type="PANTHER" id="PTHR30373">
    <property type="entry name" value="UPF0603 PROTEIN YGCG"/>
    <property type="match status" value="1"/>
</dbReference>
<feature type="signal peptide" evidence="3">
    <location>
        <begin position="1"/>
        <end position="21"/>
    </location>
</feature>
<dbReference type="Pfam" id="PF04536">
    <property type="entry name" value="TPM_phosphatase"/>
    <property type="match status" value="1"/>
</dbReference>
<dbReference type="InterPro" id="IPR007621">
    <property type="entry name" value="TPM_dom"/>
</dbReference>
<evidence type="ECO:0000256" key="3">
    <source>
        <dbReference type="SAM" id="SignalP"/>
    </source>
</evidence>
<dbReference type="PANTHER" id="PTHR30373:SF2">
    <property type="entry name" value="UPF0603 PROTEIN YGCG"/>
    <property type="match status" value="1"/>
</dbReference>
<keyword evidence="3" id="KW-0732">Signal</keyword>
<keyword evidence="2" id="KW-0472">Membrane</keyword>
<evidence type="ECO:0000256" key="2">
    <source>
        <dbReference type="SAM" id="Phobius"/>
    </source>
</evidence>
<feature type="compositionally biased region" description="Basic and acidic residues" evidence="1">
    <location>
        <begin position="272"/>
        <end position="282"/>
    </location>
</feature>
<sequence length="336" mass="35882">MRLWLIAALLSFCIGVAPARAAEPSFPDRGRAAVVDAAGVIPDAQEAELNDRIVGWVHSSGHQLAVVTVPSLEGQTIEDYANGLQRHWGIGRAGADDGVVLLLAPNERKVRIEVGYGLEGVLTDALSRQIIAETITPALRRGDIAGALSDGADRIMAAAALDPAEARALTLAAAEAQSSRGPSWGTILLIGIPALIVLGLIAIVVYEERSSKKEEAERERKDILEEERRKTRLKRQWEKQKAQGRTPFATFEDYYADFLAREKAKEEERMREYRARCAKESRPSSGYSASSYGSSSGWSSGSSSDWGSSSSSSSSWDSGYDSGGGSSGGGGASGSY</sequence>
<dbReference type="Gene3D" id="3.10.310.50">
    <property type="match status" value="1"/>
</dbReference>
<feature type="compositionally biased region" description="Gly residues" evidence="1">
    <location>
        <begin position="321"/>
        <end position="336"/>
    </location>
</feature>
<dbReference type="OrthoDB" id="9810918at2"/>
<dbReference type="Proteomes" id="UP000321249">
    <property type="component" value="Unassembled WGS sequence"/>
</dbReference>
<feature type="domain" description="TPM" evidence="4">
    <location>
        <begin position="34"/>
        <end position="157"/>
    </location>
</feature>
<evidence type="ECO:0000259" key="4">
    <source>
        <dbReference type="Pfam" id="PF04536"/>
    </source>
</evidence>
<feature type="region of interest" description="Disordered" evidence="1">
    <location>
        <begin position="272"/>
        <end position="336"/>
    </location>
</feature>
<evidence type="ECO:0000256" key="1">
    <source>
        <dbReference type="SAM" id="MobiDB-lite"/>
    </source>
</evidence>
<accession>A0A5C6TV51</accession>
<comment type="caution">
    <text evidence="5">The sequence shown here is derived from an EMBL/GenBank/DDBJ whole genome shotgun (WGS) entry which is preliminary data.</text>
</comment>
<evidence type="ECO:0000313" key="5">
    <source>
        <dbReference type="EMBL" id="TXC64282.1"/>
    </source>
</evidence>
<dbReference type="RefSeq" id="WP_147043688.1">
    <property type="nucleotide sequence ID" value="NZ_BAABIR010000001.1"/>
</dbReference>
<keyword evidence="2" id="KW-0812">Transmembrane</keyword>
<feature type="compositionally biased region" description="Low complexity" evidence="1">
    <location>
        <begin position="284"/>
        <end position="320"/>
    </location>
</feature>